<reference evidence="11" key="1">
    <citation type="submission" date="2018-09" db="EMBL/GenBank/DDBJ databases">
        <authorList>
            <person name="Tuo L."/>
        </authorList>
    </citation>
    <scope>NUCLEOTIDE SEQUENCE [LARGE SCALE GENOMIC DNA]</scope>
    <source>
        <strain evidence="11">M2BS4Y-1</strain>
    </source>
</reference>
<dbReference type="SUPFAM" id="SSF141523">
    <property type="entry name" value="L,D-transpeptidase catalytic domain-like"/>
    <property type="match status" value="1"/>
</dbReference>
<dbReference type="CDD" id="cd16913">
    <property type="entry name" value="YkuD_like"/>
    <property type="match status" value="1"/>
</dbReference>
<dbReference type="PANTHER" id="PTHR36699:SF1">
    <property type="entry name" value="L,D-TRANSPEPTIDASE YAFK-RELATED"/>
    <property type="match status" value="1"/>
</dbReference>
<feature type="signal peptide" evidence="8">
    <location>
        <begin position="1"/>
        <end position="23"/>
    </location>
</feature>
<evidence type="ECO:0000256" key="4">
    <source>
        <dbReference type="ARBA" id="ARBA00022960"/>
    </source>
</evidence>
<comment type="pathway">
    <text evidence="1 7">Cell wall biogenesis; peptidoglycan biosynthesis.</text>
</comment>
<feature type="chain" id="PRO_5017275981" description="L,D-TPase catalytic domain-containing protein" evidence="8">
    <location>
        <begin position="24"/>
        <end position="345"/>
    </location>
</feature>
<dbReference type="GO" id="GO:0008360">
    <property type="term" value="P:regulation of cell shape"/>
    <property type="evidence" value="ECO:0007669"/>
    <property type="project" value="UniProtKB-UniRule"/>
</dbReference>
<dbReference type="AlphaFoldDB" id="A0A3A1WGC4"/>
<dbReference type="PROSITE" id="PS52029">
    <property type="entry name" value="LD_TPASE"/>
    <property type="match status" value="1"/>
</dbReference>
<keyword evidence="11" id="KW-1185">Reference proteome</keyword>
<evidence type="ECO:0000256" key="3">
    <source>
        <dbReference type="ARBA" id="ARBA00022679"/>
    </source>
</evidence>
<dbReference type="PROSITE" id="PS51257">
    <property type="entry name" value="PROKAR_LIPOPROTEIN"/>
    <property type="match status" value="1"/>
</dbReference>
<dbReference type="PANTHER" id="PTHR36699">
    <property type="entry name" value="LD-TRANSPEPTIDASE"/>
    <property type="match status" value="1"/>
</dbReference>
<evidence type="ECO:0000256" key="7">
    <source>
        <dbReference type="PROSITE-ProRule" id="PRU01373"/>
    </source>
</evidence>
<keyword evidence="4 7" id="KW-0133">Cell shape</keyword>
<organism evidence="10 11">
    <name type="scientific">Aureimonas flava</name>
    <dbReference type="NCBI Taxonomy" id="2320271"/>
    <lineage>
        <taxon>Bacteria</taxon>
        <taxon>Pseudomonadati</taxon>
        <taxon>Pseudomonadota</taxon>
        <taxon>Alphaproteobacteria</taxon>
        <taxon>Hyphomicrobiales</taxon>
        <taxon>Aurantimonadaceae</taxon>
        <taxon>Aureimonas</taxon>
    </lineage>
</organism>
<evidence type="ECO:0000256" key="2">
    <source>
        <dbReference type="ARBA" id="ARBA00005992"/>
    </source>
</evidence>
<gene>
    <name evidence="10" type="ORF">D3218_15785</name>
</gene>
<evidence type="ECO:0000256" key="8">
    <source>
        <dbReference type="SAM" id="SignalP"/>
    </source>
</evidence>
<keyword evidence="8" id="KW-0732">Signal</keyword>
<dbReference type="OrthoDB" id="9809748at2"/>
<dbReference type="UniPathway" id="UPA00219"/>
<evidence type="ECO:0000256" key="1">
    <source>
        <dbReference type="ARBA" id="ARBA00004752"/>
    </source>
</evidence>
<feature type="active site" description="Proton donor/acceptor" evidence="7">
    <location>
        <position position="149"/>
    </location>
</feature>
<comment type="similarity">
    <text evidence="2">Belongs to the YkuD family.</text>
</comment>
<dbReference type="InterPro" id="IPR038063">
    <property type="entry name" value="Transpep_catalytic_dom"/>
</dbReference>
<feature type="active site" description="Nucleophile" evidence="7">
    <location>
        <position position="157"/>
    </location>
</feature>
<dbReference type="Proteomes" id="UP000265750">
    <property type="component" value="Unassembled WGS sequence"/>
</dbReference>
<keyword evidence="6 7" id="KW-0961">Cell wall biogenesis/degradation</keyword>
<name>A0A3A1WGC4_9HYPH</name>
<evidence type="ECO:0000256" key="5">
    <source>
        <dbReference type="ARBA" id="ARBA00022984"/>
    </source>
</evidence>
<feature type="domain" description="L,D-TPase catalytic" evidence="9">
    <location>
        <begin position="57"/>
        <end position="188"/>
    </location>
</feature>
<evidence type="ECO:0000313" key="10">
    <source>
        <dbReference type="EMBL" id="RIX99226.1"/>
    </source>
</evidence>
<accession>A0A3A1WGC4</accession>
<dbReference type="InterPro" id="IPR005490">
    <property type="entry name" value="LD_TPept_cat_dom"/>
</dbReference>
<dbReference type="GO" id="GO:0004180">
    <property type="term" value="F:carboxypeptidase activity"/>
    <property type="evidence" value="ECO:0007669"/>
    <property type="project" value="UniProtKB-ARBA"/>
</dbReference>
<evidence type="ECO:0000259" key="9">
    <source>
        <dbReference type="PROSITE" id="PS52029"/>
    </source>
</evidence>
<comment type="caution">
    <text evidence="10">The sequence shown here is derived from an EMBL/GenBank/DDBJ whole genome shotgun (WGS) entry which is preliminary data.</text>
</comment>
<keyword evidence="5 7" id="KW-0573">Peptidoglycan synthesis</keyword>
<evidence type="ECO:0000313" key="11">
    <source>
        <dbReference type="Proteomes" id="UP000265750"/>
    </source>
</evidence>
<sequence>MTARRVGAMALLGLGLMALSACQQDDVFADLVGPNAPLPPALVKVIRAKDMGENSPILVRLYKEESELEVWKQTTDGTFALLKTYPICAWSGQLGPKRKEGDRQAPEGFYHLTPGQLNPTSNYHLAFDMGYPNAYDRANEASGTHLMIHGSCNSSGCYAMDNWQMEELYSLANHAFKGGQRSIQIQALPFRMTPQNMARHQNSPHVAFWKMLKQGTDRFDLTHKPVAVAVCEKRYVFDETLGDGRTLDAEGHCPAIETPADLMAKQVADEELQRKIASTMTPDEFVVPVASTYKTGSPISAEAYAAEQHRREGYDRDGKPLQTARSSMFRTLIQKKPAAETAREP</sequence>
<keyword evidence="3" id="KW-0808">Transferase</keyword>
<dbReference type="Pfam" id="PF03734">
    <property type="entry name" value="YkuD"/>
    <property type="match status" value="1"/>
</dbReference>
<proteinExistence type="inferred from homology"/>
<evidence type="ECO:0000256" key="6">
    <source>
        <dbReference type="ARBA" id="ARBA00023316"/>
    </source>
</evidence>
<dbReference type="GO" id="GO:0071555">
    <property type="term" value="P:cell wall organization"/>
    <property type="evidence" value="ECO:0007669"/>
    <property type="project" value="UniProtKB-UniRule"/>
</dbReference>
<protein>
    <recommendedName>
        <fullName evidence="9">L,D-TPase catalytic domain-containing protein</fullName>
    </recommendedName>
</protein>
<dbReference type="GO" id="GO:0009252">
    <property type="term" value="P:peptidoglycan biosynthetic process"/>
    <property type="evidence" value="ECO:0007669"/>
    <property type="project" value="UniProtKB-UniPathway"/>
</dbReference>
<dbReference type="GO" id="GO:0016740">
    <property type="term" value="F:transferase activity"/>
    <property type="evidence" value="ECO:0007669"/>
    <property type="project" value="UniProtKB-KW"/>
</dbReference>
<dbReference type="EMBL" id="QYRN01000008">
    <property type="protein sequence ID" value="RIX99226.1"/>
    <property type="molecule type" value="Genomic_DNA"/>
</dbReference>